<evidence type="ECO:0000259" key="8">
    <source>
        <dbReference type="PROSITE" id="PS50850"/>
    </source>
</evidence>
<dbReference type="SUPFAM" id="SSF103473">
    <property type="entry name" value="MFS general substrate transporter"/>
    <property type="match status" value="1"/>
</dbReference>
<dbReference type="PANTHER" id="PTHR43266">
    <property type="entry name" value="MACROLIDE-EFFLUX PROTEIN"/>
    <property type="match status" value="1"/>
</dbReference>
<keyword evidence="6 7" id="KW-0472">Membrane</keyword>
<sequence>MAGPLRRDPAFRSLFAARTISFLGDSLSLVALMLHVAETAGQALAVALLLLVGDLAPALFSPLAGAIADRWDRRRVMIGCELVQAGLLVAIALALPPLPLLLVLAGARAVSGQVFLPASRAAVATLVPQREQAAANSALGLATNGGEAAGPLVAAALFPLVGVRGVLLVDAATFLLSALLLLRLPALPPSGPAGGRNGLLDDARAGLGYLWREPALRIIGLGFCVVVAFNGIDDVALVVLARDTFDAGSSAAAVLLAAVGLGLFAGYALLARWSSRAALPWLLVAGFAVSSVGNLLTGLAWAVGMAFALQAVRGLGIAAMDVATNTLLPRLAPDALLGRVFGNLYGAIGLAAGLSYVGGGLLLDATSAPVTFIVAGVGGTLATVAVAVALPRALRRRQP</sequence>
<keyword evidence="5 7" id="KW-1133">Transmembrane helix</keyword>
<dbReference type="Proteomes" id="UP000181980">
    <property type="component" value="Unassembled WGS sequence"/>
</dbReference>
<protein>
    <submittedName>
        <fullName evidence="9">Predicted arabinose efflux permease, MFS family</fullName>
    </submittedName>
</protein>
<evidence type="ECO:0000256" key="5">
    <source>
        <dbReference type="ARBA" id="ARBA00022989"/>
    </source>
</evidence>
<dbReference type="AlphaFoldDB" id="A0A1H5LF44"/>
<dbReference type="EMBL" id="FNUC01000003">
    <property type="protein sequence ID" value="SEE75604.1"/>
    <property type="molecule type" value="Genomic_DNA"/>
</dbReference>
<evidence type="ECO:0000256" key="6">
    <source>
        <dbReference type="ARBA" id="ARBA00023136"/>
    </source>
</evidence>
<comment type="subcellular location">
    <subcellularLocation>
        <location evidence="1">Cell membrane</location>
        <topology evidence="1">Multi-pass membrane protein</topology>
    </subcellularLocation>
</comment>
<dbReference type="PROSITE" id="PS50850">
    <property type="entry name" value="MFS"/>
    <property type="match status" value="1"/>
</dbReference>
<feature type="transmembrane region" description="Helical" evidence="7">
    <location>
        <begin position="252"/>
        <end position="271"/>
    </location>
</feature>
<name>A0A1H5LF44_9ACTN</name>
<dbReference type="GO" id="GO:0005886">
    <property type="term" value="C:plasma membrane"/>
    <property type="evidence" value="ECO:0007669"/>
    <property type="project" value="UniProtKB-SubCell"/>
</dbReference>
<feature type="transmembrane region" description="Helical" evidence="7">
    <location>
        <begin position="369"/>
        <end position="390"/>
    </location>
</feature>
<dbReference type="InterPro" id="IPR020846">
    <property type="entry name" value="MFS_dom"/>
</dbReference>
<feature type="transmembrane region" description="Helical" evidence="7">
    <location>
        <begin position="76"/>
        <end position="95"/>
    </location>
</feature>
<keyword evidence="3" id="KW-1003">Cell membrane</keyword>
<feature type="transmembrane region" description="Helical" evidence="7">
    <location>
        <begin position="278"/>
        <end position="301"/>
    </location>
</feature>
<accession>A0A1H5LF44</accession>
<dbReference type="CDD" id="cd06173">
    <property type="entry name" value="MFS_MefA_like"/>
    <property type="match status" value="1"/>
</dbReference>
<gene>
    <name evidence="9" type="ORF">SAMN04488561_2568</name>
</gene>
<feature type="transmembrane region" description="Helical" evidence="7">
    <location>
        <begin position="15"/>
        <end position="37"/>
    </location>
</feature>
<dbReference type="InterPro" id="IPR036259">
    <property type="entry name" value="MFS_trans_sf"/>
</dbReference>
<dbReference type="GO" id="GO:0022857">
    <property type="term" value="F:transmembrane transporter activity"/>
    <property type="evidence" value="ECO:0007669"/>
    <property type="project" value="InterPro"/>
</dbReference>
<evidence type="ECO:0000313" key="10">
    <source>
        <dbReference type="Proteomes" id="UP000181980"/>
    </source>
</evidence>
<dbReference type="Pfam" id="PF07690">
    <property type="entry name" value="MFS_1"/>
    <property type="match status" value="2"/>
</dbReference>
<proteinExistence type="predicted"/>
<evidence type="ECO:0000256" key="1">
    <source>
        <dbReference type="ARBA" id="ARBA00004651"/>
    </source>
</evidence>
<feature type="transmembrane region" description="Helical" evidence="7">
    <location>
        <begin position="214"/>
        <end position="232"/>
    </location>
</feature>
<evidence type="ECO:0000256" key="4">
    <source>
        <dbReference type="ARBA" id="ARBA00022692"/>
    </source>
</evidence>
<evidence type="ECO:0000256" key="2">
    <source>
        <dbReference type="ARBA" id="ARBA00022448"/>
    </source>
</evidence>
<dbReference type="PANTHER" id="PTHR43266:SF8">
    <property type="entry name" value="MACROLIDE-EFFLUX PROTEIN"/>
    <property type="match status" value="1"/>
</dbReference>
<reference evidence="10" key="1">
    <citation type="submission" date="2016-10" db="EMBL/GenBank/DDBJ databases">
        <authorList>
            <person name="Varghese N."/>
            <person name="Submissions S."/>
        </authorList>
    </citation>
    <scope>NUCLEOTIDE SEQUENCE [LARGE SCALE GENOMIC DNA]</scope>
    <source>
        <strain evidence="10">DSM 45237</strain>
    </source>
</reference>
<evidence type="ECO:0000313" key="9">
    <source>
        <dbReference type="EMBL" id="SEE75604.1"/>
    </source>
</evidence>
<dbReference type="InterPro" id="IPR011701">
    <property type="entry name" value="MFS"/>
</dbReference>
<dbReference type="Gene3D" id="1.20.1250.20">
    <property type="entry name" value="MFS general substrate transporter like domains"/>
    <property type="match status" value="2"/>
</dbReference>
<dbReference type="RefSeq" id="WP_216094605.1">
    <property type="nucleotide sequence ID" value="NZ_FNUC01000003.1"/>
</dbReference>
<feature type="transmembrane region" description="Helical" evidence="7">
    <location>
        <begin position="43"/>
        <end position="64"/>
    </location>
</feature>
<evidence type="ECO:0000256" key="7">
    <source>
        <dbReference type="SAM" id="Phobius"/>
    </source>
</evidence>
<keyword evidence="4 7" id="KW-0812">Transmembrane</keyword>
<organism evidence="9 10">
    <name type="scientific">Jiangella alba</name>
    <dbReference type="NCBI Taxonomy" id="561176"/>
    <lineage>
        <taxon>Bacteria</taxon>
        <taxon>Bacillati</taxon>
        <taxon>Actinomycetota</taxon>
        <taxon>Actinomycetes</taxon>
        <taxon>Jiangellales</taxon>
        <taxon>Jiangellaceae</taxon>
        <taxon>Jiangella</taxon>
    </lineage>
</organism>
<feature type="transmembrane region" description="Helical" evidence="7">
    <location>
        <begin position="340"/>
        <end position="363"/>
    </location>
</feature>
<dbReference type="STRING" id="561176.SAMN04488561_2568"/>
<keyword evidence="2" id="KW-0813">Transport</keyword>
<feature type="transmembrane region" description="Helical" evidence="7">
    <location>
        <begin position="161"/>
        <end position="182"/>
    </location>
</feature>
<keyword evidence="10" id="KW-1185">Reference proteome</keyword>
<feature type="domain" description="Major facilitator superfamily (MFS) profile" evidence="8">
    <location>
        <begin position="215"/>
        <end position="399"/>
    </location>
</feature>
<evidence type="ECO:0000256" key="3">
    <source>
        <dbReference type="ARBA" id="ARBA00022475"/>
    </source>
</evidence>